<proteinExistence type="predicted"/>
<dbReference type="SUPFAM" id="SSF53697">
    <property type="entry name" value="SIS domain"/>
    <property type="match status" value="1"/>
</dbReference>
<reference evidence="5 6" key="1">
    <citation type="submission" date="2024-06" db="EMBL/GenBank/DDBJ databases">
        <title>The Natural Products Discovery Center: Release of the First 8490 Sequenced Strains for Exploring Actinobacteria Biosynthetic Diversity.</title>
        <authorList>
            <person name="Kalkreuter E."/>
            <person name="Kautsar S.A."/>
            <person name="Yang D."/>
            <person name="Bader C.D."/>
            <person name="Teijaro C.N."/>
            <person name="Fluegel L."/>
            <person name="Davis C.M."/>
            <person name="Simpson J.R."/>
            <person name="Lauterbach L."/>
            <person name="Steele A.D."/>
            <person name="Gui C."/>
            <person name="Meng S."/>
            <person name="Li G."/>
            <person name="Viehrig K."/>
            <person name="Ye F."/>
            <person name="Su P."/>
            <person name="Kiefer A.F."/>
            <person name="Nichols A."/>
            <person name="Cepeda A.J."/>
            <person name="Yan W."/>
            <person name="Fan B."/>
            <person name="Jiang Y."/>
            <person name="Adhikari A."/>
            <person name="Zheng C.-J."/>
            <person name="Schuster L."/>
            <person name="Cowan T.M."/>
            <person name="Smanski M.J."/>
            <person name="Chevrette M.G."/>
            <person name="De Carvalho L.P.S."/>
            <person name="Shen B."/>
        </authorList>
    </citation>
    <scope>NUCLEOTIDE SEQUENCE [LARGE SCALE GENOMIC DNA]</scope>
    <source>
        <strain evidence="5 6">NPDC048946</strain>
    </source>
</reference>
<dbReference type="EC" id="4.2.1.126" evidence="5"/>
<dbReference type="PANTHER" id="PTHR10088:SF4">
    <property type="entry name" value="GLUCOKINASE REGULATORY PROTEIN"/>
    <property type="match status" value="1"/>
</dbReference>
<name>A0ABV3DQG6_9ACTN</name>
<feature type="region of interest" description="Disordered" evidence="3">
    <location>
        <begin position="274"/>
        <end position="317"/>
    </location>
</feature>
<evidence type="ECO:0000259" key="4">
    <source>
        <dbReference type="PROSITE" id="PS51464"/>
    </source>
</evidence>
<protein>
    <submittedName>
        <fullName evidence="5">N-acetylmuramic acid 6-phosphate etherase</fullName>
        <ecNumber evidence="5">4.2.1.126</ecNumber>
    </submittedName>
</protein>
<dbReference type="PANTHER" id="PTHR10088">
    <property type="entry name" value="GLUCOKINASE REGULATORY PROTEIN"/>
    <property type="match status" value="1"/>
</dbReference>
<dbReference type="NCBIfam" id="NF009222">
    <property type="entry name" value="PRK12570.1"/>
    <property type="match status" value="1"/>
</dbReference>
<dbReference type="InterPro" id="IPR001347">
    <property type="entry name" value="SIS_dom"/>
</dbReference>
<organism evidence="5 6">
    <name type="scientific">Streptodolium elevatio</name>
    <dbReference type="NCBI Taxonomy" id="3157996"/>
    <lineage>
        <taxon>Bacteria</taxon>
        <taxon>Bacillati</taxon>
        <taxon>Actinomycetota</taxon>
        <taxon>Actinomycetes</taxon>
        <taxon>Kitasatosporales</taxon>
        <taxon>Streptomycetaceae</taxon>
        <taxon>Streptodolium</taxon>
    </lineage>
</organism>
<gene>
    <name evidence="5" type="ORF">AB0C36_28800</name>
</gene>
<dbReference type="EMBL" id="JBEZFP010000090">
    <property type="protein sequence ID" value="MEU8137497.1"/>
    <property type="molecule type" value="Genomic_DNA"/>
</dbReference>
<evidence type="ECO:0000256" key="1">
    <source>
        <dbReference type="ARBA" id="ARBA00023239"/>
    </source>
</evidence>
<dbReference type="PROSITE" id="PS51464">
    <property type="entry name" value="SIS"/>
    <property type="match status" value="1"/>
</dbReference>
<dbReference type="InterPro" id="IPR040190">
    <property type="entry name" value="MURQ/GCKR"/>
</dbReference>
<comment type="caution">
    <text evidence="5">The sequence shown here is derived from an EMBL/GenBank/DDBJ whole genome shotgun (WGS) entry which is preliminary data.</text>
</comment>
<dbReference type="GO" id="GO:0016829">
    <property type="term" value="F:lyase activity"/>
    <property type="evidence" value="ECO:0007669"/>
    <property type="project" value="UniProtKB-KW"/>
</dbReference>
<dbReference type="Pfam" id="PF22645">
    <property type="entry name" value="GKRP_SIS_N"/>
    <property type="match status" value="1"/>
</dbReference>
<keyword evidence="1 5" id="KW-0456">Lyase</keyword>
<keyword evidence="6" id="KW-1185">Reference proteome</keyword>
<dbReference type="CDD" id="cd05007">
    <property type="entry name" value="SIS_Etherase"/>
    <property type="match status" value="1"/>
</dbReference>
<feature type="domain" description="SIS" evidence="4">
    <location>
        <begin position="59"/>
        <end position="217"/>
    </location>
</feature>
<dbReference type="Gene3D" id="1.10.8.1080">
    <property type="match status" value="1"/>
</dbReference>
<evidence type="ECO:0000256" key="2">
    <source>
        <dbReference type="ARBA" id="ARBA00023277"/>
    </source>
</evidence>
<dbReference type="PROSITE" id="PS01272">
    <property type="entry name" value="GCKR"/>
    <property type="match status" value="1"/>
</dbReference>
<dbReference type="InterPro" id="IPR046348">
    <property type="entry name" value="SIS_dom_sf"/>
</dbReference>
<dbReference type="Gene3D" id="3.40.50.10490">
    <property type="entry name" value="Glucose-6-phosphate isomerase like protein, domain 1"/>
    <property type="match status" value="1"/>
</dbReference>
<dbReference type="RefSeq" id="WP_358359487.1">
    <property type="nucleotide sequence ID" value="NZ_JBEZFP010000090.1"/>
</dbReference>
<feature type="compositionally biased region" description="Pro residues" evidence="3">
    <location>
        <begin position="337"/>
        <end position="349"/>
    </location>
</feature>
<dbReference type="InterPro" id="IPR005488">
    <property type="entry name" value="Etherase_MurQ"/>
</dbReference>
<evidence type="ECO:0000313" key="6">
    <source>
        <dbReference type="Proteomes" id="UP001551482"/>
    </source>
</evidence>
<evidence type="ECO:0000313" key="5">
    <source>
        <dbReference type="EMBL" id="MEU8137497.1"/>
    </source>
</evidence>
<dbReference type="NCBIfam" id="NF003915">
    <property type="entry name" value="PRK05441.1"/>
    <property type="match status" value="1"/>
</dbReference>
<dbReference type="Proteomes" id="UP001551482">
    <property type="component" value="Unassembled WGS sequence"/>
</dbReference>
<dbReference type="InterPro" id="IPR005486">
    <property type="entry name" value="Glucokinase_regulatory_CS"/>
</dbReference>
<feature type="region of interest" description="Disordered" evidence="3">
    <location>
        <begin position="330"/>
        <end position="349"/>
    </location>
</feature>
<keyword evidence="2" id="KW-0119">Carbohydrate metabolism</keyword>
<sequence length="349" mass="35233">MKQPRIHVISPTEEVNDRTLDLDLVPTLELVRLINAEDRTVPGAVAAVLPRIADLVDVAAARVADGGRVHYFGAGTSGRLGVLDAAELAPTFGVSDTVVAHQAGGARAFVTAVEDAEDVVDGTDTGDIRSGDVVIGLAASGRTPYVGAALSAARVLGVPTALVTSNPAAPLAEFADYVLVADTGPEALTGSTRLKAGSAQKLILNTFSTALMVRLGHTFGNLMVDLQATNAKLRGRSLDVLGQATGVPRAEAAAALDACGDIKTAVVYLLARRPDPARPGDGAGTGSATGSETGTDVGSGTGRGVGPSPEQCRTALADAGGYVRRALTALAAAPSGRPAPPAPPSADRR</sequence>
<accession>A0ABV3DQG6</accession>
<evidence type="ECO:0000256" key="3">
    <source>
        <dbReference type="SAM" id="MobiDB-lite"/>
    </source>
</evidence>